<reference evidence="1 2" key="1">
    <citation type="submission" date="2019-05" db="EMBL/GenBank/DDBJ databases">
        <title>Another draft genome of Portunus trituberculatus and its Hox gene families provides insights of decapod evolution.</title>
        <authorList>
            <person name="Jeong J.-H."/>
            <person name="Song I."/>
            <person name="Kim S."/>
            <person name="Choi T."/>
            <person name="Kim D."/>
            <person name="Ryu S."/>
            <person name="Kim W."/>
        </authorList>
    </citation>
    <scope>NUCLEOTIDE SEQUENCE [LARGE SCALE GENOMIC DNA]</scope>
    <source>
        <tissue evidence="1">Muscle</tissue>
    </source>
</reference>
<gene>
    <name evidence="1" type="ORF">E2C01_046814</name>
</gene>
<dbReference type="EMBL" id="VSRR010011261">
    <property type="protein sequence ID" value="MPC52933.1"/>
    <property type="molecule type" value="Genomic_DNA"/>
</dbReference>
<proteinExistence type="predicted"/>
<comment type="caution">
    <text evidence="1">The sequence shown here is derived from an EMBL/GenBank/DDBJ whole genome shotgun (WGS) entry which is preliminary data.</text>
</comment>
<protein>
    <submittedName>
        <fullName evidence="1">Uncharacterized protein</fullName>
    </submittedName>
</protein>
<keyword evidence="2" id="KW-1185">Reference proteome</keyword>
<evidence type="ECO:0000313" key="1">
    <source>
        <dbReference type="EMBL" id="MPC52933.1"/>
    </source>
</evidence>
<dbReference type="AlphaFoldDB" id="A0A5B7G6Q1"/>
<accession>A0A5B7G6Q1</accession>
<evidence type="ECO:0000313" key="2">
    <source>
        <dbReference type="Proteomes" id="UP000324222"/>
    </source>
</evidence>
<dbReference type="Proteomes" id="UP000324222">
    <property type="component" value="Unassembled WGS sequence"/>
</dbReference>
<name>A0A5B7G6Q1_PORTR</name>
<sequence length="100" mass="11279">MCHFLSFRPASCGTKTNSLLRMRLLASTRRWRKCLECSGVIPSLTEICGKVSRGTIWSTSCQNTRPSMTSMSMLLSQRTRISTSSIPLQTSLIWWTSSLM</sequence>
<organism evidence="1 2">
    <name type="scientific">Portunus trituberculatus</name>
    <name type="common">Swimming crab</name>
    <name type="synonym">Neptunus trituberculatus</name>
    <dbReference type="NCBI Taxonomy" id="210409"/>
    <lineage>
        <taxon>Eukaryota</taxon>
        <taxon>Metazoa</taxon>
        <taxon>Ecdysozoa</taxon>
        <taxon>Arthropoda</taxon>
        <taxon>Crustacea</taxon>
        <taxon>Multicrustacea</taxon>
        <taxon>Malacostraca</taxon>
        <taxon>Eumalacostraca</taxon>
        <taxon>Eucarida</taxon>
        <taxon>Decapoda</taxon>
        <taxon>Pleocyemata</taxon>
        <taxon>Brachyura</taxon>
        <taxon>Eubrachyura</taxon>
        <taxon>Portunoidea</taxon>
        <taxon>Portunidae</taxon>
        <taxon>Portuninae</taxon>
        <taxon>Portunus</taxon>
    </lineage>
</organism>